<accession>A0ABW6J3B4</accession>
<dbReference type="SMART" id="SM00923">
    <property type="entry name" value="MbtH"/>
    <property type="match status" value="1"/>
</dbReference>
<feature type="domain" description="MbtH-like" evidence="1">
    <location>
        <begin position="2"/>
        <end position="50"/>
    </location>
</feature>
<dbReference type="InterPro" id="IPR038020">
    <property type="entry name" value="MbtH-like_sf"/>
</dbReference>
<dbReference type="EMBL" id="JBHTRV010000032">
    <property type="protein sequence ID" value="MFE5984349.1"/>
    <property type="molecule type" value="Genomic_DNA"/>
</dbReference>
<evidence type="ECO:0000313" key="3">
    <source>
        <dbReference type="Proteomes" id="UP001600424"/>
    </source>
</evidence>
<dbReference type="PANTHER" id="PTHR38444">
    <property type="entry name" value="ENTEROBACTIN BIOSYNTHESIS PROTEIN YBDZ"/>
    <property type="match status" value="1"/>
</dbReference>
<organism evidence="2 3">
    <name type="scientific">Streptomyces wedmorensis</name>
    <dbReference type="NCBI Taxonomy" id="43759"/>
    <lineage>
        <taxon>Bacteria</taxon>
        <taxon>Bacillati</taxon>
        <taxon>Actinomycetota</taxon>
        <taxon>Actinomycetes</taxon>
        <taxon>Kitasatosporales</taxon>
        <taxon>Streptomycetaceae</taxon>
        <taxon>Streptomyces</taxon>
    </lineage>
</organism>
<reference evidence="2 3" key="1">
    <citation type="submission" date="2024-09" db="EMBL/GenBank/DDBJ databases">
        <title>The Natural Products Discovery Center: Release of the First 8490 Sequenced Strains for Exploring Actinobacteria Biosynthetic Diversity.</title>
        <authorList>
            <person name="Kalkreuter E."/>
            <person name="Kautsar S.A."/>
            <person name="Yang D."/>
            <person name="Bader C.D."/>
            <person name="Teijaro C.N."/>
            <person name="Fluegel L."/>
            <person name="Davis C.M."/>
            <person name="Simpson J.R."/>
            <person name="Lauterbach L."/>
            <person name="Steele A.D."/>
            <person name="Gui C."/>
            <person name="Meng S."/>
            <person name="Li G."/>
            <person name="Viehrig K."/>
            <person name="Ye F."/>
            <person name="Su P."/>
            <person name="Kiefer A.F."/>
            <person name="Nichols A."/>
            <person name="Cepeda A.J."/>
            <person name="Yan W."/>
            <person name="Fan B."/>
            <person name="Jiang Y."/>
            <person name="Adhikari A."/>
            <person name="Zheng C.-J."/>
            <person name="Schuster L."/>
            <person name="Cowan T.M."/>
            <person name="Smanski M.J."/>
            <person name="Chevrette M.G."/>
            <person name="De Carvalho L.P.S."/>
            <person name="Shen B."/>
        </authorList>
    </citation>
    <scope>NUCLEOTIDE SEQUENCE [LARGE SCALE GENOMIC DNA]</scope>
    <source>
        <strain evidence="2 3">NPDC056472</strain>
    </source>
</reference>
<protein>
    <submittedName>
        <fullName evidence="2">MbtH family protein</fullName>
    </submittedName>
</protein>
<dbReference type="PANTHER" id="PTHR38444:SF1">
    <property type="entry name" value="ENTEROBACTIN BIOSYNTHESIS PROTEIN YBDZ"/>
    <property type="match status" value="1"/>
</dbReference>
<dbReference type="InterPro" id="IPR005153">
    <property type="entry name" value="MbtH-like_dom"/>
</dbReference>
<dbReference type="RefSeq" id="WP_386250338.1">
    <property type="nucleotide sequence ID" value="NZ_JBHTRV010000032.1"/>
</dbReference>
<evidence type="ECO:0000259" key="1">
    <source>
        <dbReference type="SMART" id="SM00923"/>
    </source>
</evidence>
<name>A0ABW6J3B4_STRWE</name>
<evidence type="ECO:0000313" key="2">
    <source>
        <dbReference type="EMBL" id="MFE5984349.1"/>
    </source>
</evidence>
<gene>
    <name evidence="2" type="ORF">ACFQ63_32220</name>
</gene>
<proteinExistence type="predicted"/>
<dbReference type="Proteomes" id="UP001600424">
    <property type="component" value="Unassembled WGS sequence"/>
</dbReference>
<keyword evidence="3" id="KW-1185">Reference proteome</keyword>
<dbReference type="InterPro" id="IPR037407">
    <property type="entry name" value="MLP_fam"/>
</dbReference>
<dbReference type="Pfam" id="PF03621">
    <property type="entry name" value="MbtH"/>
    <property type="match status" value="1"/>
</dbReference>
<dbReference type="Gene3D" id="3.90.820.10">
    <property type="entry name" value="Structural Genomics, Unknown Function 30-nov-00 1gh9 Mol_id"/>
    <property type="match status" value="1"/>
</dbReference>
<dbReference type="SUPFAM" id="SSF160582">
    <property type="entry name" value="MbtH-like"/>
    <property type="match status" value="1"/>
</dbReference>
<comment type="caution">
    <text evidence="2">The sequence shown here is derived from an EMBL/GenBank/DDBJ whole genome shotgun (WGS) entry which is preliminary data.</text>
</comment>
<sequence>MFDDETRAFRVVRNDEEQYSVWPVGRELPAGWSEAGKRGTKAECLAHVGRSWTDLRPASLRRSPSVDGGSAA</sequence>